<evidence type="ECO:0000313" key="4">
    <source>
        <dbReference type="Proteomes" id="UP000033684"/>
    </source>
</evidence>
<dbReference type="InterPro" id="IPR036249">
    <property type="entry name" value="Thioredoxin-like_sf"/>
</dbReference>
<dbReference type="Gene3D" id="3.40.30.10">
    <property type="entry name" value="Glutaredoxin"/>
    <property type="match status" value="1"/>
</dbReference>
<dbReference type="PATRIC" id="fig|1632867.3.peg.2151"/>
<protein>
    <submittedName>
        <fullName evidence="3">ArsC family transcriptional regulator</fullName>
    </submittedName>
</protein>
<dbReference type="RefSeq" id="WP_045780078.1">
    <property type="nucleotide sequence ID" value="NZ_LAJX01000191.1"/>
</dbReference>
<gene>
    <name evidence="3" type="ORF">VZ94_16610</name>
</gene>
<dbReference type="InterPro" id="IPR006504">
    <property type="entry name" value="Tscrpt_reg_Spx/MgsR"/>
</dbReference>
<proteinExistence type="inferred from homology"/>
<evidence type="ECO:0000313" key="3">
    <source>
        <dbReference type="EMBL" id="KJV05643.1"/>
    </source>
</evidence>
<dbReference type="PANTHER" id="PTHR30041:SF8">
    <property type="entry name" value="PROTEIN YFFB"/>
    <property type="match status" value="1"/>
</dbReference>
<comment type="caution">
    <text evidence="3">The sequence shown here is derived from an EMBL/GenBank/DDBJ whole genome shotgun (WGS) entry which is preliminary data.</text>
</comment>
<dbReference type="Pfam" id="PF03960">
    <property type="entry name" value="ArsC"/>
    <property type="match status" value="1"/>
</dbReference>
<dbReference type="SUPFAM" id="SSF52833">
    <property type="entry name" value="Thioredoxin-like"/>
    <property type="match status" value="1"/>
</dbReference>
<name>A0A0F3IGI8_9GAMM</name>
<dbReference type="CDD" id="cd03035">
    <property type="entry name" value="ArsC_Yffb"/>
    <property type="match status" value="1"/>
</dbReference>
<evidence type="ECO:0000256" key="1">
    <source>
        <dbReference type="ARBA" id="ARBA00007198"/>
    </source>
</evidence>
<accession>A0A0F3IGI8</accession>
<dbReference type="NCBIfam" id="NF008107">
    <property type="entry name" value="PRK10853.1"/>
    <property type="match status" value="1"/>
</dbReference>
<reference evidence="3 4" key="2">
    <citation type="journal article" date="2016" name="Microb. Ecol.">
        <title>Genome Characteristics of a Novel Type I Methanotroph (Sn10-6) Isolated from a Flooded Indian Rice Field.</title>
        <authorList>
            <person name="Rahalkar M.C."/>
            <person name="Pandit P.S."/>
            <person name="Dhakephalkar P.K."/>
            <person name="Pore S."/>
            <person name="Arora P."/>
            <person name="Kapse N."/>
        </authorList>
    </citation>
    <scope>NUCLEOTIDE SEQUENCE [LARGE SCALE GENOMIC DNA]</scope>
    <source>
        <strain evidence="3 4">Sn10-6</strain>
    </source>
</reference>
<dbReference type="PANTHER" id="PTHR30041">
    <property type="entry name" value="ARSENATE REDUCTASE"/>
    <property type="match status" value="1"/>
</dbReference>
<dbReference type="PROSITE" id="PS51353">
    <property type="entry name" value="ARSC"/>
    <property type="match status" value="1"/>
</dbReference>
<dbReference type="AlphaFoldDB" id="A0A0F3IGI8"/>
<dbReference type="InterPro" id="IPR006660">
    <property type="entry name" value="Arsenate_reductase-like"/>
</dbReference>
<comment type="similarity">
    <text evidence="1 2">Belongs to the ArsC family.</text>
</comment>
<dbReference type="EMBL" id="LAJX01000191">
    <property type="protein sequence ID" value="KJV05643.1"/>
    <property type="molecule type" value="Genomic_DNA"/>
</dbReference>
<dbReference type="Proteomes" id="UP000033684">
    <property type="component" value="Unassembled WGS sequence"/>
</dbReference>
<reference evidence="4" key="1">
    <citation type="submission" date="2015-03" db="EMBL/GenBank/DDBJ databases">
        <title>Draft genome sequence of a novel methanotroph (Sn10-6) isolated from flooded ricefield rhizosphere in India.</title>
        <authorList>
            <person name="Pandit P.S."/>
            <person name="Pore S.D."/>
            <person name="Arora P."/>
            <person name="Kapse N.G."/>
            <person name="Dhakephalkar P.K."/>
            <person name="Rahalkar M.C."/>
        </authorList>
    </citation>
    <scope>NUCLEOTIDE SEQUENCE [LARGE SCALE GENOMIC DNA]</scope>
    <source>
        <strain evidence="4">Sn10-6</strain>
    </source>
</reference>
<evidence type="ECO:0000256" key="2">
    <source>
        <dbReference type="PROSITE-ProRule" id="PRU01282"/>
    </source>
</evidence>
<sequence length="127" mass="14164">MAIVLYGIKNCDTVKKARQWLTDHHIDYRFHDFRSDGLNPELLSAWLKQVGLEVLLNRSSTSFKQLSDADKHASTDEAKAHALILATPTLIKRPVLDLDGRIIVGFNAKQGGYQHAVSLAEPNENNA</sequence>
<dbReference type="OrthoDB" id="9803749at2"/>
<organism evidence="3 4">
    <name type="scientific">Methylocucumis oryzae</name>
    <dbReference type="NCBI Taxonomy" id="1632867"/>
    <lineage>
        <taxon>Bacteria</taxon>
        <taxon>Pseudomonadati</taxon>
        <taxon>Pseudomonadota</taxon>
        <taxon>Gammaproteobacteria</taxon>
        <taxon>Methylococcales</taxon>
        <taxon>Methylococcaceae</taxon>
        <taxon>Methylocucumis</taxon>
    </lineage>
</organism>
<dbReference type="NCBIfam" id="TIGR01617">
    <property type="entry name" value="arsC_related"/>
    <property type="match status" value="1"/>
</dbReference>
<keyword evidence="4" id="KW-1185">Reference proteome</keyword>